<evidence type="ECO:0000313" key="1">
    <source>
        <dbReference type="EMBL" id="ADO82136.1"/>
    </source>
</evidence>
<proteinExistence type="predicted"/>
<keyword evidence="2" id="KW-1185">Reference proteome</keyword>
<organism evidence="1 2">
    <name type="scientific">Ilyobacter polytropus (strain ATCC 51220 / DSM 2926 / LMG 16218 / CuHBu1)</name>
    <dbReference type="NCBI Taxonomy" id="572544"/>
    <lineage>
        <taxon>Bacteria</taxon>
        <taxon>Fusobacteriati</taxon>
        <taxon>Fusobacteriota</taxon>
        <taxon>Fusobacteriia</taxon>
        <taxon>Fusobacteriales</taxon>
        <taxon>Fusobacteriaceae</taxon>
        <taxon>Ilyobacter</taxon>
    </lineage>
</organism>
<sequence length="373" mass="43399">MRGLKLFNIIIFLTLSLHVAAVQEKIEILCQGQGRDGFLKLKETAPLIYEKLKIRGFTLDKIDVIKYFAEVDSDKDFFAEFYMKPYSLEKLRYIEGYEKDNFSLDGKNYSVRYLIDDENTIILFNSEEAFISNNLAKAYEKISEKNYFEKKISHLLGSDSGAYFRYIFSEKGTNIYGDYKMKALEYKGNDLIETYFYEKIDGNENMNAIPVKGRLTPIMKYEDLASILLEEIPEIKLSSEKIKNILENKLKGAFLLDRNGEKGVVLIMKKNNDRNALLKKIYTQDIFEKVGVDLKVDHNGVKYFGFPFFKIKKYIVEFDGGVLLTSDENLIEEKKSDLEKESYYKIDNKRITLKYKGDTNGYFGVKKRAFSAY</sequence>
<dbReference type="RefSeq" id="WP_013386806.1">
    <property type="nucleotide sequence ID" value="NC_014632.1"/>
</dbReference>
<protein>
    <submittedName>
        <fullName evidence="1">Uncharacterized protein</fullName>
    </submittedName>
</protein>
<reference evidence="1 2" key="1">
    <citation type="journal article" date="2010" name="Stand. Genomic Sci.">
        <title>Complete genome sequence of Ilyobacter polytropus type strain (CuHbu1).</title>
        <authorList>
            <person name="Sikorski J."/>
            <person name="Chertkov O."/>
            <person name="Lapidus A."/>
            <person name="Nolan M."/>
            <person name="Lucas S."/>
            <person name="Del Rio T.G."/>
            <person name="Tice H."/>
            <person name="Cheng J.F."/>
            <person name="Tapia R."/>
            <person name="Han C."/>
            <person name="Goodwin L."/>
            <person name="Pitluck S."/>
            <person name="Liolios K."/>
            <person name="Ivanova N."/>
            <person name="Mavromatis K."/>
            <person name="Mikhailova N."/>
            <person name="Pati A."/>
            <person name="Chen A."/>
            <person name="Palaniappan K."/>
            <person name="Land M."/>
            <person name="Hauser L."/>
            <person name="Chang Y.J."/>
            <person name="Jeffries C.D."/>
            <person name="Brambilla E."/>
            <person name="Yasawong M."/>
            <person name="Rohde M."/>
            <person name="Pukall R."/>
            <person name="Spring S."/>
            <person name="Goker M."/>
            <person name="Woyke T."/>
            <person name="Bristow J."/>
            <person name="Eisen J.A."/>
            <person name="Markowitz V."/>
            <person name="Hugenholtz P."/>
            <person name="Kyrpides N.C."/>
            <person name="Klenk H.P."/>
        </authorList>
    </citation>
    <scope>NUCLEOTIDE SEQUENCE [LARGE SCALE GENOMIC DNA]</scope>
    <source>
        <strain evidence="2">ATCC 51220 / DSM 2926 / LMG 16218 / CuHBu1</strain>
    </source>
</reference>
<name>E3HAY7_ILYPC</name>
<dbReference type="AlphaFoldDB" id="E3HAY7"/>
<dbReference type="EMBL" id="CP002281">
    <property type="protein sequence ID" value="ADO82136.1"/>
    <property type="molecule type" value="Genomic_DNA"/>
</dbReference>
<dbReference type="Proteomes" id="UP000006875">
    <property type="component" value="Chromosome"/>
</dbReference>
<accession>E3HAY7</accession>
<gene>
    <name evidence="1" type="ordered locus">Ilyop_0347</name>
</gene>
<dbReference type="KEGG" id="ipo:Ilyop_0347"/>
<evidence type="ECO:0000313" key="2">
    <source>
        <dbReference type="Proteomes" id="UP000006875"/>
    </source>
</evidence>
<dbReference type="HOGENOM" id="CLU_741411_0_0_0"/>
<dbReference type="STRING" id="572544.Ilyop_0347"/>